<name>A0A6G9LL47_9CAUD</name>
<protein>
    <submittedName>
        <fullName evidence="1">Uncharacterized protein</fullName>
    </submittedName>
</protein>
<evidence type="ECO:0000313" key="1">
    <source>
        <dbReference type="EMBL" id="QIQ66353.1"/>
    </source>
</evidence>
<keyword evidence="2" id="KW-1185">Reference proteome</keyword>
<reference evidence="2" key="1">
    <citation type="submission" date="2020-02" db="EMBL/GenBank/DDBJ databases">
        <authorList>
            <person name="Olsen N.S."/>
            <person name="Forero-Junco L."/>
            <person name="Kot W."/>
            <person name="Hansen L.H."/>
        </authorList>
    </citation>
    <scope>NUCLEOTIDE SEQUENCE [LARGE SCALE GENOMIC DNA]</scope>
</reference>
<sequence>MTKEQQIKMTEEMLKTLRDQLLSATDEATKTGIKNMIDMAVKNIEELKK</sequence>
<evidence type="ECO:0000313" key="2">
    <source>
        <dbReference type="Proteomes" id="UP000502113"/>
    </source>
</evidence>
<organism evidence="1 2">
    <name type="scientific">Enterococcus phage vipetofem</name>
    <dbReference type="NCBI Taxonomy" id="2719594"/>
    <lineage>
        <taxon>Viruses</taxon>
        <taxon>Duplodnaviria</taxon>
        <taxon>Heunggongvirae</taxon>
        <taxon>Uroviricota</taxon>
        <taxon>Caudoviricetes</taxon>
        <taxon>Andrewesvirinae</taxon>
        <taxon>Vipetofemvirus</taxon>
        <taxon>Vipetofemvirus vipetofem</taxon>
    </lineage>
</organism>
<accession>A0A6G9LL47</accession>
<dbReference type="EMBL" id="MT119361">
    <property type="protein sequence ID" value="QIQ66353.1"/>
    <property type="molecule type" value="Genomic_DNA"/>
</dbReference>
<gene>
    <name evidence="1" type="ORF">vipetofem_55</name>
</gene>
<proteinExistence type="predicted"/>
<dbReference type="Proteomes" id="UP000502113">
    <property type="component" value="Segment"/>
</dbReference>